<comment type="subcellular location">
    <subcellularLocation>
        <location evidence="1">Cytoplasm</location>
    </subcellularLocation>
</comment>
<dbReference type="InterPro" id="IPR006195">
    <property type="entry name" value="aa-tRNA-synth_II"/>
</dbReference>
<feature type="site" description="Important for serine binding" evidence="15">
    <location>
        <position position="373"/>
    </location>
</feature>
<dbReference type="PIRSF" id="PIRSF001529">
    <property type="entry name" value="Ser-tRNA-synth_IIa"/>
    <property type="match status" value="1"/>
</dbReference>
<keyword evidence="5" id="KW-0963">Cytoplasm</keyword>
<dbReference type="Proteomes" id="UP000230935">
    <property type="component" value="Unassembled WGS sequence"/>
</dbReference>
<comment type="catalytic activity">
    <reaction evidence="13">
        <text>tRNA(Ser) + L-serine + ATP = L-seryl-tRNA(Ser) + AMP + diphosphate + H(+)</text>
        <dbReference type="Rhea" id="RHEA:12292"/>
        <dbReference type="Rhea" id="RHEA-COMP:9669"/>
        <dbReference type="Rhea" id="RHEA-COMP:9703"/>
        <dbReference type="ChEBI" id="CHEBI:15378"/>
        <dbReference type="ChEBI" id="CHEBI:30616"/>
        <dbReference type="ChEBI" id="CHEBI:33019"/>
        <dbReference type="ChEBI" id="CHEBI:33384"/>
        <dbReference type="ChEBI" id="CHEBI:78442"/>
        <dbReference type="ChEBI" id="CHEBI:78533"/>
        <dbReference type="ChEBI" id="CHEBI:456215"/>
        <dbReference type="EC" id="6.1.1.11"/>
    </reaction>
</comment>
<dbReference type="SUPFAM" id="SSF46589">
    <property type="entry name" value="tRNA-binding arm"/>
    <property type="match status" value="1"/>
</dbReference>
<evidence type="ECO:0000256" key="4">
    <source>
        <dbReference type="ARBA" id="ARBA00012840"/>
    </source>
</evidence>
<dbReference type="Pfam" id="PF02403">
    <property type="entry name" value="Seryl_tRNA_N"/>
    <property type="match status" value="1"/>
</dbReference>
<dbReference type="InterPro" id="IPR033729">
    <property type="entry name" value="SerRS_core"/>
</dbReference>
<feature type="binding site" evidence="16">
    <location>
        <begin position="337"/>
        <end position="340"/>
    </location>
    <ligand>
        <name>ATP</name>
        <dbReference type="ChEBI" id="CHEBI:30616"/>
    </ligand>
</feature>
<evidence type="ECO:0000256" key="17">
    <source>
        <dbReference type="SAM" id="Coils"/>
    </source>
</evidence>
<keyword evidence="7" id="KW-0547">Nucleotide-binding</keyword>
<dbReference type="InterPro" id="IPR002314">
    <property type="entry name" value="aa-tRNA-synt_IIb"/>
</dbReference>
<evidence type="ECO:0000259" key="18">
    <source>
        <dbReference type="PROSITE" id="PS50862"/>
    </source>
</evidence>
<keyword evidence="17" id="KW-0175">Coiled coil</keyword>
<evidence type="ECO:0000313" key="19">
    <source>
        <dbReference type="EMBL" id="PIS05497.1"/>
    </source>
</evidence>
<evidence type="ECO:0000256" key="1">
    <source>
        <dbReference type="ARBA" id="ARBA00004496"/>
    </source>
</evidence>
<protein>
    <recommendedName>
        <fullName evidence="11 14">Serine--tRNA ligase</fullName>
        <ecNumber evidence="4 14">6.1.1.11</ecNumber>
    </recommendedName>
</protein>
<evidence type="ECO:0000256" key="7">
    <source>
        <dbReference type="ARBA" id="ARBA00022741"/>
    </source>
</evidence>
<sequence>MLDLKFIRQNSELVKDGSRARGVDVDVDKILLLDKQLLEDKHKLEQLNSERKTLAKGKADPAQGKKIKQQIKKLEVDLKDIQTKLNELLLAIPNLALKDVPVGDESDNRVLKSVGEPTQFSFEPKDYLTIAGEGINIEQAARVAGSRFNYLAGDIAWLQYALVDYVFSILKKHDFIPLITPILLRSEAIRASGKLDAAGDDGIKDMYYLENDDLFLIGTAEQSIGPYHMDQIIDVEKLPLRYFAYTPSFRREAGSYGKDTKGILRVHQFDKIEMYVFTNAEESMAELDKLVNVEEEIVSSLKLPYQVVSLATQDMAFQSAKTIDIEVWVPSQNKYREIMSASTCTDWQARRLNTRYKDPATGKNEFVHTLNATAVAMGRMIIAIIENYQKADGTFTIPKALKKYI</sequence>
<dbReference type="PROSITE" id="PS50862">
    <property type="entry name" value="AA_TRNA_LIGASE_II"/>
    <property type="match status" value="1"/>
</dbReference>
<comment type="caution">
    <text evidence="19">The sequence shown here is derived from an EMBL/GenBank/DDBJ whole genome shotgun (WGS) entry which is preliminary data.</text>
</comment>
<dbReference type="Gene3D" id="3.30.930.10">
    <property type="entry name" value="Bira Bifunctional Protein, Domain 2"/>
    <property type="match status" value="1"/>
</dbReference>
<dbReference type="Gene3D" id="1.10.287.40">
    <property type="entry name" value="Serine-tRNA synthetase, tRNA binding domain"/>
    <property type="match status" value="1"/>
</dbReference>
<dbReference type="AlphaFoldDB" id="A0A2H0W2G4"/>
<evidence type="ECO:0000256" key="11">
    <source>
        <dbReference type="ARBA" id="ARBA00039158"/>
    </source>
</evidence>
<feature type="binding site" evidence="16">
    <location>
        <begin position="266"/>
        <end position="269"/>
    </location>
    <ligand>
        <name>ATP</name>
        <dbReference type="ChEBI" id="CHEBI:30616"/>
    </ligand>
</feature>
<evidence type="ECO:0000256" key="2">
    <source>
        <dbReference type="ARBA" id="ARBA00005045"/>
    </source>
</evidence>
<dbReference type="InterPro" id="IPR015866">
    <property type="entry name" value="Ser-tRNA-synth_1_N"/>
</dbReference>
<evidence type="ECO:0000256" key="9">
    <source>
        <dbReference type="ARBA" id="ARBA00022917"/>
    </source>
</evidence>
<dbReference type="NCBIfam" id="TIGR00414">
    <property type="entry name" value="serS"/>
    <property type="match status" value="1"/>
</dbReference>
<dbReference type="PRINTS" id="PR00981">
    <property type="entry name" value="TRNASYNTHSER"/>
</dbReference>
<dbReference type="SUPFAM" id="SSF55681">
    <property type="entry name" value="Class II aaRS and biotin synthetases"/>
    <property type="match status" value="1"/>
</dbReference>
<evidence type="ECO:0000256" key="14">
    <source>
        <dbReference type="NCBIfam" id="TIGR00414"/>
    </source>
</evidence>
<proteinExistence type="inferred from homology"/>
<keyword evidence="6 19" id="KW-0436">Ligase</keyword>
<keyword evidence="9" id="KW-0648">Protein biosynthesis</keyword>
<dbReference type="InterPro" id="IPR045864">
    <property type="entry name" value="aa-tRNA-synth_II/BPL/LPL"/>
</dbReference>
<dbReference type="EMBL" id="PEZZ01000004">
    <property type="protein sequence ID" value="PIS05497.1"/>
    <property type="molecule type" value="Genomic_DNA"/>
</dbReference>
<comment type="catalytic activity">
    <reaction evidence="12">
        <text>tRNA(Sec) + L-serine + ATP = L-seryl-tRNA(Sec) + AMP + diphosphate + H(+)</text>
        <dbReference type="Rhea" id="RHEA:42580"/>
        <dbReference type="Rhea" id="RHEA-COMP:9742"/>
        <dbReference type="Rhea" id="RHEA-COMP:10128"/>
        <dbReference type="ChEBI" id="CHEBI:15378"/>
        <dbReference type="ChEBI" id="CHEBI:30616"/>
        <dbReference type="ChEBI" id="CHEBI:33019"/>
        <dbReference type="ChEBI" id="CHEBI:33384"/>
        <dbReference type="ChEBI" id="CHEBI:78442"/>
        <dbReference type="ChEBI" id="CHEBI:78533"/>
        <dbReference type="ChEBI" id="CHEBI:456215"/>
        <dbReference type="EC" id="6.1.1.11"/>
    </reaction>
</comment>
<feature type="binding site" evidence="15">
    <location>
        <position position="250"/>
    </location>
    <ligand>
        <name>L-serine</name>
        <dbReference type="ChEBI" id="CHEBI:33384"/>
    </ligand>
</feature>
<feature type="binding site" evidence="15">
    <location>
        <position position="273"/>
    </location>
    <ligand>
        <name>L-serine</name>
        <dbReference type="ChEBI" id="CHEBI:33384"/>
    </ligand>
</feature>
<comment type="similarity">
    <text evidence="3">Belongs to the class-II aminoacyl-tRNA synthetase family. Type-1 seryl-tRNA synthetase subfamily.</text>
</comment>
<evidence type="ECO:0000256" key="16">
    <source>
        <dbReference type="PIRSR" id="PIRSR001529-2"/>
    </source>
</evidence>
<feature type="binding site" evidence="15">
    <location>
        <position position="371"/>
    </location>
    <ligand>
        <name>L-serine</name>
        <dbReference type="ChEBI" id="CHEBI:33384"/>
    </ligand>
</feature>
<feature type="domain" description="Aminoacyl-transfer RNA synthetases class-II family profile" evidence="18">
    <location>
        <begin position="162"/>
        <end position="398"/>
    </location>
</feature>
<evidence type="ECO:0000256" key="13">
    <source>
        <dbReference type="ARBA" id="ARBA00048823"/>
    </source>
</evidence>
<organism evidence="19 20">
    <name type="scientific">Candidatus Buchananbacteria bacterium CG10_big_fil_rev_8_21_14_0_10_42_9</name>
    <dbReference type="NCBI Taxonomy" id="1974526"/>
    <lineage>
        <taxon>Bacteria</taxon>
        <taxon>Candidatus Buchananiibacteriota</taxon>
    </lineage>
</organism>
<evidence type="ECO:0000256" key="3">
    <source>
        <dbReference type="ARBA" id="ARBA00010728"/>
    </source>
</evidence>
<name>A0A2H0W2G4_9BACT</name>
<dbReference type="InterPro" id="IPR002317">
    <property type="entry name" value="Ser-tRNA-ligase_type_1"/>
</dbReference>
<evidence type="ECO:0000256" key="5">
    <source>
        <dbReference type="ARBA" id="ARBA00022490"/>
    </source>
</evidence>
<evidence type="ECO:0000256" key="12">
    <source>
        <dbReference type="ARBA" id="ARBA00047929"/>
    </source>
</evidence>
<dbReference type="GO" id="GO:0004828">
    <property type="term" value="F:serine-tRNA ligase activity"/>
    <property type="evidence" value="ECO:0007669"/>
    <property type="project" value="UniProtKB-UniRule"/>
</dbReference>
<evidence type="ECO:0000313" key="20">
    <source>
        <dbReference type="Proteomes" id="UP000230935"/>
    </source>
</evidence>
<keyword evidence="10" id="KW-0030">Aminoacyl-tRNA synthetase</keyword>
<dbReference type="GO" id="GO:0005737">
    <property type="term" value="C:cytoplasm"/>
    <property type="evidence" value="ECO:0007669"/>
    <property type="project" value="UniProtKB-SubCell"/>
</dbReference>
<dbReference type="Pfam" id="PF00587">
    <property type="entry name" value="tRNA-synt_2b"/>
    <property type="match status" value="1"/>
</dbReference>
<feature type="binding site" evidence="16">
    <location>
        <begin position="250"/>
        <end position="252"/>
    </location>
    <ligand>
        <name>ATP</name>
        <dbReference type="ChEBI" id="CHEBI:30616"/>
    </ligand>
</feature>
<evidence type="ECO:0000256" key="10">
    <source>
        <dbReference type="ARBA" id="ARBA00023146"/>
    </source>
</evidence>
<accession>A0A2H0W2G4</accession>
<keyword evidence="8 16" id="KW-0067">ATP-binding</keyword>
<feature type="coiled-coil region" evidence="17">
    <location>
        <begin position="64"/>
        <end position="91"/>
    </location>
</feature>
<reference evidence="20" key="1">
    <citation type="submission" date="2017-09" db="EMBL/GenBank/DDBJ databases">
        <title>Depth-based differentiation of microbial function through sediment-hosted aquifers and enrichment of novel symbionts in the deep terrestrial subsurface.</title>
        <authorList>
            <person name="Probst A.J."/>
            <person name="Ladd B."/>
            <person name="Jarett J.K."/>
            <person name="Geller-Mcgrath D.E."/>
            <person name="Sieber C.M.K."/>
            <person name="Emerson J.B."/>
            <person name="Anantharaman K."/>
            <person name="Thomas B.C."/>
            <person name="Malmstrom R."/>
            <person name="Stieglmeier M."/>
            <person name="Klingl A."/>
            <person name="Woyke T."/>
            <person name="Ryan C.M."/>
            <person name="Banfield J.F."/>
        </authorList>
    </citation>
    <scope>NUCLEOTIDE SEQUENCE [LARGE SCALE GENOMIC DNA]</scope>
</reference>
<dbReference type="InterPro" id="IPR042103">
    <property type="entry name" value="SerRS_1_N_sf"/>
</dbReference>
<feature type="binding site" evidence="15">
    <location>
        <position position="219"/>
    </location>
    <ligand>
        <name>L-serine</name>
        <dbReference type="ChEBI" id="CHEBI:33384"/>
    </ligand>
</feature>
<evidence type="ECO:0000256" key="15">
    <source>
        <dbReference type="PIRSR" id="PIRSR001529-1"/>
    </source>
</evidence>
<dbReference type="PANTHER" id="PTHR43697">
    <property type="entry name" value="SERYL-TRNA SYNTHETASE"/>
    <property type="match status" value="1"/>
</dbReference>
<dbReference type="GO" id="GO:0005524">
    <property type="term" value="F:ATP binding"/>
    <property type="evidence" value="ECO:0007669"/>
    <property type="project" value="UniProtKB-KW"/>
</dbReference>
<evidence type="ECO:0000256" key="8">
    <source>
        <dbReference type="ARBA" id="ARBA00022840"/>
    </source>
</evidence>
<dbReference type="GO" id="GO:0006434">
    <property type="term" value="P:seryl-tRNA aminoacylation"/>
    <property type="evidence" value="ECO:0007669"/>
    <property type="project" value="UniProtKB-UniRule"/>
</dbReference>
<dbReference type="CDD" id="cd00770">
    <property type="entry name" value="SerRS_core"/>
    <property type="match status" value="1"/>
</dbReference>
<dbReference type="EC" id="6.1.1.11" evidence="4 14"/>
<dbReference type="PANTHER" id="PTHR43697:SF1">
    <property type="entry name" value="SERINE--TRNA LIGASE"/>
    <property type="match status" value="1"/>
</dbReference>
<gene>
    <name evidence="19" type="ORF">COT81_00585</name>
</gene>
<dbReference type="InterPro" id="IPR010978">
    <property type="entry name" value="tRNA-bd_arm"/>
</dbReference>
<evidence type="ECO:0000256" key="6">
    <source>
        <dbReference type="ARBA" id="ARBA00022598"/>
    </source>
</evidence>
<comment type="pathway">
    <text evidence="2">Aminoacyl-tRNA biosynthesis; selenocysteinyl-tRNA(Sec) biosynthesis; L-seryl-tRNA(Sec) from L-serine and tRNA(Sec): step 1/1.</text>
</comment>